<dbReference type="Pfam" id="PF00353">
    <property type="entry name" value="HemolysinCabind"/>
    <property type="match status" value="3"/>
</dbReference>
<evidence type="ECO:0000256" key="1">
    <source>
        <dbReference type="ARBA" id="ARBA00004613"/>
    </source>
</evidence>
<evidence type="ECO:0000313" key="4">
    <source>
        <dbReference type="Proteomes" id="UP000239576"/>
    </source>
</evidence>
<reference evidence="4" key="1">
    <citation type="submission" date="2018-02" db="EMBL/GenBank/DDBJ databases">
        <authorList>
            <person name="Moore K."/>
            <person name="Momper L."/>
        </authorList>
    </citation>
    <scope>NUCLEOTIDE SEQUENCE [LARGE SCALE GENOMIC DNA]</scope>
    <source>
        <strain evidence="4">ULC18</strain>
    </source>
</reference>
<keyword evidence="2" id="KW-0964">Secreted</keyword>
<evidence type="ECO:0000313" key="3">
    <source>
        <dbReference type="EMBL" id="PSB32210.1"/>
    </source>
</evidence>
<dbReference type="PRINTS" id="PR00313">
    <property type="entry name" value="CABNDNGRPT"/>
</dbReference>
<evidence type="ECO:0008006" key="5">
    <source>
        <dbReference type="Google" id="ProtNLM"/>
    </source>
</evidence>
<proteinExistence type="predicted"/>
<dbReference type="InterPro" id="IPR018511">
    <property type="entry name" value="Hemolysin-typ_Ca-bd_CS"/>
</dbReference>
<dbReference type="Gene3D" id="2.150.10.10">
    <property type="entry name" value="Serralysin-like metalloprotease, C-terminal"/>
    <property type="match status" value="3"/>
</dbReference>
<dbReference type="SUPFAM" id="SSF51120">
    <property type="entry name" value="beta-Roll"/>
    <property type="match status" value="1"/>
</dbReference>
<keyword evidence="4" id="KW-1185">Reference proteome</keyword>
<sequence>MAKLGQVHVSHTHQSKSLLDEILVGDADNNMLNGKTGNDVILGLAGDDQLFGGKGTDILLGGQNNDQLFGDQGSDFLFGEEGNDQLEGGQGSDFLDGGSGADTLLGGNGRDVLVGGTGVDTLTGGNGADTFGFAGDVFAGAAPILNAATGIRFVNQADNITDYEIGRDQFALNGADLGITNFTFQKGVTAQIAADANFIVQLDPFVNAPTAAKAIADNPAITAKEGAFIYFNTTLGISRLVYSQDLANGGDISILANLINQAGDAGIANLNNFTAKDFSLV</sequence>
<organism evidence="3 4">
    <name type="scientific">Stenomitos frigidus ULC18</name>
    <dbReference type="NCBI Taxonomy" id="2107698"/>
    <lineage>
        <taxon>Bacteria</taxon>
        <taxon>Bacillati</taxon>
        <taxon>Cyanobacteriota</taxon>
        <taxon>Cyanophyceae</taxon>
        <taxon>Leptolyngbyales</taxon>
        <taxon>Leptolyngbyaceae</taxon>
        <taxon>Stenomitos</taxon>
    </lineage>
</organism>
<gene>
    <name evidence="3" type="ORF">C7B82_06110</name>
</gene>
<dbReference type="PANTHER" id="PTHR38340:SF1">
    <property type="entry name" value="S-LAYER PROTEIN"/>
    <property type="match status" value="1"/>
</dbReference>
<dbReference type="RefSeq" id="WP_106255422.1">
    <property type="nucleotide sequence ID" value="NZ_CAWNSW010000017.1"/>
</dbReference>
<dbReference type="GO" id="GO:0005509">
    <property type="term" value="F:calcium ion binding"/>
    <property type="evidence" value="ECO:0007669"/>
    <property type="project" value="InterPro"/>
</dbReference>
<reference evidence="3 4" key="2">
    <citation type="submission" date="2018-03" db="EMBL/GenBank/DDBJ databases">
        <title>The ancient ancestry and fast evolution of plastids.</title>
        <authorList>
            <person name="Moore K.R."/>
            <person name="Magnabosco C."/>
            <person name="Momper L."/>
            <person name="Gold D.A."/>
            <person name="Bosak T."/>
            <person name="Fournier G.P."/>
        </authorList>
    </citation>
    <scope>NUCLEOTIDE SEQUENCE [LARGE SCALE GENOMIC DNA]</scope>
    <source>
        <strain evidence="3 4">ULC18</strain>
    </source>
</reference>
<comment type="subcellular location">
    <subcellularLocation>
        <location evidence="1">Secreted</location>
    </subcellularLocation>
</comment>
<accession>A0A2T1EHG9</accession>
<dbReference type="AlphaFoldDB" id="A0A2T1EHG9"/>
<dbReference type="GO" id="GO:0005576">
    <property type="term" value="C:extracellular region"/>
    <property type="evidence" value="ECO:0007669"/>
    <property type="project" value="UniProtKB-SubCell"/>
</dbReference>
<dbReference type="PROSITE" id="PS00330">
    <property type="entry name" value="HEMOLYSIN_CALCIUM"/>
    <property type="match status" value="4"/>
</dbReference>
<evidence type="ECO:0000256" key="2">
    <source>
        <dbReference type="ARBA" id="ARBA00022525"/>
    </source>
</evidence>
<dbReference type="InterPro" id="IPR011049">
    <property type="entry name" value="Serralysin-like_metalloprot_C"/>
</dbReference>
<protein>
    <recommendedName>
        <fullName evidence="5">Calcium-binding protein</fullName>
    </recommendedName>
</protein>
<dbReference type="InterPro" id="IPR050557">
    <property type="entry name" value="RTX_toxin/Mannuronan_C5-epim"/>
</dbReference>
<dbReference type="EMBL" id="PVWK01000029">
    <property type="protein sequence ID" value="PSB32210.1"/>
    <property type="molecule type" value="Genomic_DNA"/>
</dbReference>
<name>A0A2T1EHG9_9CYAN</name>
<comment type="caution">
    <text evidence="3">The sequence shown here is derived from an EMBL/GenBank/DDBJ whole genome shotgun (WGS) entry which is preliminary data.</text>
</comment>
<dbReference type="InterPro" id="IPR001343">
    <property type="entry name" value="Hemolysn_Ca-bd"/>
</dbReference>
<dbReference type="PANTHER" id="PTHR38340">
    <property type="entry name" value="S-LAYER PROTEIN"/>
    <property type="match status" value="1"/>
</dbReference>
<dbReference type="OrthoDB" id="490661at2"/>
<dbReference type="Proteomes" id="UP000239576">
    <property type="component" value="Unassembled WGS sequence"/>
</dbReference>